<proteinExistence type="inferred from homology"/>
<keyword evidence="4" id="KW-0539">Nucleus</keyword>
<comment type="subcellular location">
    <subcellularLocation>
        <location evidence="1">Nucleus</location>
    </subcellularLocation>
</comment>
<name>A0A485NU22_LYNPA</name>
<dbReference type="PANTHER" id="PTHR23087:SF27">
    <property type="entry name" value="DRESDEN PROSTATE CARCINOMA PROTEIN 2-RELATED"/>
    <property type="match status" value="1"/>
</dbReference>
<accession>A0A485NU22</accession>
<dbReference type="PROSITE" id="PS00355">
    <property type="entry name" value="HMG14_17"/>
    <property type="match status" value="1"/>
</dbReference>
<comment type="similarity">
    <text evidence="2">Belongs to the HMGN family.</text>
</comment>
<dbReference type="GO" id="GO:0000785">
    <property type="term" value="C:chromatin"/>
    <property type="evidence" value="ECO:0007669"/>
    <property type="project" value="InterPro"/>
</dbReference>
<reference evidence="6 7" key="1">
    <citation type="submission" date="2019-01" db="EMBL/GenBank/DDBJ databases">
        <authorList>
            <person name="Alioto T."/>
            <person name="Alioto T."/>
        </authorList>
    </citation>
    <scope>NUCLEOTIDE SEQUENCE [LARGE SCALE GENOMIC DNA]</scope>
</reference>
<dbReference type="Proteomes" id="UP000386466">
    <property type="component" value="Unassembled WGS sequence"/>
</dbReference>
<feature type="compositionally biased region" description="Basic and acidic residues" evidence="5">
    <location>
        <begin position="37"/>
        <end position="56"/>
    </location>
</feature>
<dbReference type="SMART" id="SM00527">
    <property type="entry name" value="HMG17"/>
    <property type="match status" value="1"/>
</dbReference>
<feature type="region of interest" description="Disordered" evidence="5">
    <location>
        <begin position="1"/>
        <end position="56"/>
    </location>
</feature>
<evidence type="ECO:0000313" key="6">
    <source>
        <dbReference type="EMBL" id="VFV37165.1"/>
    </source>
</evidence>
<keyword evidence="3" id="KW-0238">DNA-binding</keyword>
<dbReference type="Pfam" id="PF01101">
    <property type="entry name" value="HMG14_17"/>
    <property type="match status" value="1"/>
</dbReference>
<evidence type="ECO:0000313" key="7">
    <source>
        <dbReference type="Proteomes" id="UP000386466"/>
    </source>
</evidence>
<evidence type="ECO:0000256" key="2">
    <source>
        <dbReference type="ARBA" id="ARBA00007696"/>
    </source>
</evidence>
<keyword evidence="7" id="KW-1185">Reference proteome</keyword>
<evidence type="ECO:0000256" key="1">
    <source>
        <dbReference type="ARBA" id="ARBA00004123"/>
    </source>
</evidence>
<evidence type="ECO:0000256" key="4">
    <source>
        <dbReference type="ARBA" id="ARBA00023242"/>
    </source>
</evidence>
<feature type="compositionally biased region" description="Basic and acidic residues" evidence="5">
    <location>
        <begin position="1"/>
        <end position="23"/>
    </location>
</feature>
<organism evidence="6 7">
    <name type="scientific">Lynx pardinus</name>
    <name type="common">Iberian lynx</name>
    <name type="synonym">Felis pardina</name>
    <dbReference type="NCBI Taxonomy" id="191816"/>
    <lineage>
        <taxon>Eukaryota</taxon>
        <taxon>Metazoa</taxon>
        <taxon>Chordata</taxon>
        <taxon>Craniata</taxon>
        <taxon>Vertebrata</taxon>
        <taxon>Euteleostomi</taxon>
        <taxon>Mammalia</taxon>
        <taxon>Eutheria</taxon>
        <taxon>Laurasiatheria</taxon>
        <taxon>Carnivora</taxon>
        <taxon>Feliformia</taxon>
        <taxon>Felidae</taxon>
        <taxon>Felinae</taxon>
        <taxon>Lynx</taxon>
    </lineage>
</organism>
<dbReference type="GO" id="GO:0006325">
    <property type="term" value="P:chromatin organization"/>
    <property type="evidence" value="ECO:0007669"/>
    <property type="project" value="TreeGrafter"/>
</dbReference>
<evidence type="ECO:0000256" key="3">
    <source>
        <dbReference type="ARBA" id="ARBA00023125"/>
    </source>
</evidence>
<dbReference type="PANTHER" id="PTHR23087">
    <property type="entry name" value="NONHISTONE CHROMOSOMAL PROTEIN HMG"/>
    <property type="match status" value="1"/>
</dbReference>
<dbReference type="AlphaFoldDB" id="A0A485NU22"/>
<protein>
    <submittedName>
        <fullName evidence="6">Uncharacterized protein</fullName>
    </submittedName>
</protein>
<dbReference type="InterPro" id="IPR000079">
    <property type="entry name" value="HMGN_fam"/>
</dbReference>
<sequence>MPKRKAEGNAKGDKAKVKDEPQRRSASLSAKPAPPKPEPKPLQRRETRNPKGERGKLMLARMRMTLQKMEMPKQTRHRKLKVLEMPSEVCALLVTVQFEILFFINFYKNAESSFNYF</sequence>
<dbReference type="GO" id="GO:0031492">
    <property type="term" value="F:nucleosomal DNA binding"/>
    <property type="evidence" value="ECO:0007669"/>
    <property type="project" value="InterPro"/>
</dbReference>
<gene>
    <name evidence="6" type="ORF">LYPA_23C006946</name>
</gene>
<dbReference type="GO" id="GO:0005634">
    <property type="term" value="C:nucleus"/>
    <property type="evidence" value="ECO:0007669"/>
    <property type="project" value="UniProtKB-SubCell"/>
</dbReference>
<dbReference type="PRINTS" id="PR00925">
    <property type="entry name" value="NONHISHMG17"/>
</dbReference>
<evidence type="ECO:0000256" key="5">
    <source>
        <dbReference type="SAM" id="MobiDB-lite"/>
    </source>
</evidence>
<dbReference type="EMBL" id="CAAGRJ010024052">
    <property type="protein sequence ID" value="VFV37165.1"/>
    <property type="molecule type" value="Genomic_DNA"/>
</dbReference>